<proteinExistence type="predicted"/>
<feature type="transmembrane region" description="Helical" evidence="10">
    <location>
        <begin position="256"/>
        <end position="274"/>
    </location>
</feature>
<accession>A0AA39MBW0</accession>
<keyword evidence="7" id="KW-0862">Zinc</keyword>
<feature type="transmembrane region" description="Helical" evidence="10">
    <location>
        <begin position="401"/>
        <end position="421"/>
    </location>
</feature>
<keyword evidence="8 10" id="KW-1133">Transmembrane helix</keyword>
<feature type="transmembrane region" description="Helical" evidence="10">
    <location>
        <begin position="447"/>
        <end position="476"/>
    </location>
</feature>
<dbReference type="AlphaFoldDB" id="A0AA39MBW0"/>
<gene>
    <name evidence="12" type="ORF">QR680_011195</name>
</gene>
<dbReference type="PANTHER" id="PTHR46065">
    <property type="entry name" value="E3 UBIQUITIN-PROTEIN LIGASE MARCH 2/3 FAMILY MEMBER"/>
    <property type="match status" value="1"/>
</dbReference>
<keyword evidence="3 10" id="KW-0812">Transmembrane</keyword>
<evidence type="ECO:0000256" key="1">
    <source>
        <dbReference type="ARBA" id="ARBA00004141"/>
    </source>
</evidence>
<evidence type="ECO:0000256" key="8">
    <source>
        <dbReference type="ARBA" id="ARBA00022989"/>
    </source>
</evidence>
<evidence type="ECO:0000256" key="6">
    <source>
        <dbReference type="ARBA" id="ARBA00022786"/>
    </source>
</evidence>
<name>A0AA39MBW0_9BILA</name>
<dbReference type="InterPro" id="IPR013083">
    <property type="entry name" value="Znf_RING/FYVE/PHD"/>
</dbReference>
<reference evidence="12" key="1">
    <citation type="submission" date="2023-06" db="EMBL/GenBank/DDBJ databases">
        <title>Genomic analysis of the entomopathogenic nematode Steinernema hermaphroditum.</title>
        <authorList>
            <person name="Schwarz E.M."/>
            <person name="Heppert J.K."/>
            <person name="Baniya A."/>
            <person name="Schwartz H.T."/>
            <person name="Tan C.-H."/>
            <person name="Antoshechkin I."/>
            <person name="Sternberg P.W."/>
            <person name="Goodrich-Blair H."/>
            <person name="Dillman A.R."/>
        </authorList>
    </citation>
    <scope>NUCLEOTIDE SEQUENCE</scope>
    <source>
        <strain evidence="12">PS9179</strain>
        <tissue evidence="12">Whole animal</tissue>
    </source>
</reference>
<evidence type="ECO:0000256" key="7">
    <source>
        <dbReference type="ARBA" id="ARBA00022833"/>
    </source>
</evidence>
<keyword evidence="4" id="KW-0479">Metal-binding</keyword>
<dbReference type="GO" id="GO:0008270">
    <property type="term" value="F:zinc ion binding"/>
    <property type="evidence" value="ECO:0007669"/>
    <property type="project" value="UniProtKB-KW"/>
</dbReference>
<dbReference type="CDD" id="cd16495">
    <property type="entry name" value="RING_CH-C4HC3_MARCH"/>
    <property type="match status" value="1"/>
</dbReference>
<dbReference type="Proteomes" id="UP001175271">
    <property type="component" value="Unassembled WGS sequence"/>
</dbReference>
<keyword evidence="9 10" id="KW-0472">Membrane</keyword>
<dbReference type="InterPro" id="IPR011016">
    <property type="entry name" value="Znf_RING-CH"/>
</dbReference>
<keyword evidence="13" id="KW-1185">Reference proteome</keyword>
<evidence type="ECO:0000256" key="10">
    <source>
        <dbReference type="SAM" id="Phobius"/>
    </source>
</evidence>
<dbReference type="GO" id="GO:0016740">
    <property type="term" value="F:transferase activity"/>
    <property type="evidence" value="ECO:0007669"/>
    <property type="project" value="UniProtKB-KW"/>
</dbReference>
<feature type="transmembrane region" description="Helical" evidence="10">
    <location>
        <begin position="81"/>
        <end position="98"/>
    </location>
</feature>
<organism evidence="12 13">
    <name type="scientific">Steinernema hermaphroditum</name>
    <dbReference type="NCBI Taxonomy" id="289476"/>
    <lineage>
        <taxon>Eukaryota</taxon>
        <taxon>Metazoa</taxon>
        <taxon>Ecdysozoa</taxon>
        <taxon>Nematoda</taxon>
        <taxon>Chromadorea</taxon>
        <taxon>Rhabditida</taxon>
        <taxon>Tylenchina</taxon>
        <taxon>Panagrolaimomorpha</taxon>
        <taxon>Strongyloidoidea</taxon>
        <taxon>Steinernematidae</taxon>
        <taxon>Steinernema</taxon>
    </lineage>
</organism>
<comment type="subcellular location">
    <subcellularLocation>
        <location evidence="1">Membrane</location>
        <topology evidence="1">Multi-pass membrane protein</topology>
    </subcellularLocation>
</comment>
<feature type="transmembrane region" description="Helical" evidence="10">
    <location>
        <begin position="618"/>
        <end position="640"/>
    </location>
</feature>
<feature type="transmembrane region" description="Helical" evidence="10">
    <location>
        <begin position="557"/>
        <end position="578"/>
    </location>
</feature>
<feature type="transmembrane region" description="Helical" evidence="10">
    <location>
        <begin position="294"/>
        <end position="315"/>
    </location>
</feature>
<feature type="transmembrane region" description="Helical" evidence="10">
    <location>
        <begin position="496"/>
        <end position="517"/>
    </location>
</feature>
<evidence type="ECO:0000256" key="5">
    <source>
        <dbReference type="ARBA" id="ARBA00022771"/>
    </source>
</evidence>
<evidence type="ECO:0000256" key="4">
    <source>
        <dbReference type="ARBA" id="ARBA00022723"/>
    </source>
</evidence>
<dbReference type="PROSITE" id="PS51292">
    <property type="entry name" value="ZF_RING_CH"/>
    <property type="match status" value="1"/>
</dbReference>
<feature type="transmembrane region" description="Helical" evidence="10">
    <location>
        <begin position="346"/>
        <end position="366"/>
    </location>
</feature>
<feature type="transmembrane region" description="Helical" evidence="10">
    <location>
        <begin position="524"/>
        <end position="545"/>
    </location>
</feature>
<evidence type="ECO:0000259" key="11">
    <source>
        <dbReference type="PROSITE" id="PS51292"/>
    </source>
</evidence>
<feature type="transmembrane region" description="Helical" evidence="10">
    <location>
        <begin position="104"/>
        <end position="130"/>
    </location>
</feature>
<evidence type="ECO:0000256" key="9">
    <source>
        <dbReference type="ARBA" id="ARBA00023136"/>
    </source>
</evidence>
<comment type="caution">
    <text evidence="12">The sequence shown here is derived from an EMBL/GenBank/DDBJ whole genome shotgun (WGS) entry which is preliminary data.</text>
</comment>
<dbReference type="EMBL" id="JAUCMV010000001">
    <property type="protein sequence ID" value="KAK0429106.1"/>
    <property type="molecule type" value="Genomic_DNA"/>
</dbReference>
<dbReference type="GO" id="GO:0016020">
    <property type="term" value="C:membrane"/>
    <property type="evidence" value="ECO:0007669"/>
    <property type="project" value="UniProtKB-SubCell"/>
</dbReference>
<feature type="transmembrane region" description="Helical" evidence="10">
    <location>
        <begin position="590"/>
        <end position="612"/>
    </location>
</feature>
<keyword evidence="2" id="KW-0808">Transferase</keyword>
<evidence type="ECO:0000256" key="3">
    <source>
        <dbReference type="ARBA" id="ARBA00022692"/>
    </source>
</evidence>
<dbReference type="Pfam" id="PF12906">
    <property type="entry name" value="RINGv"/>
    <property type="match status" value="1"/>
</dbReference>
<feature type="transmembrane region" description="Helical" evidence="10">
    <location>
        <begin position="168"/>
        <end position="193"/>
    </location>
</feature>
<evidence type="ECO:0000313" key="13">
    <source>
        <dbReference type="Proteomes" id="UP001175271"/>
    </source>
</evidence>
<protein>
    <recommendedName>
        <fullName evidence="11">RING-CH-type domain-containing protein</fullName>
    </recommendedName>
</protein>
<keyword evidence="5" id="KW-0863">Zinc-finger</keyword>
<keyword evidence="6" id="KW-0833">Ubl conjugation pathway</keyword>
<dbReference type="SMART" id="SM00744">
    <property type="entry name" value="RINGv"/>
    <property type="match status" value="1"/>
</dbReference>
<sequence>MGDTKATDEDEKVQKSCRICYQEDDLVSPCLCRGTLGYVHSSCLTLWLKKKGTGEMRCDVCRHMLQMAEKEVASGTIPSRVLYRALFMYAAVAFLKYTKYVPLLIAMTTIIVSGFISLWTPVLFCILLFVATTNLNCDHYCFDSKNPLPIIGAHEDEKRIRDVTWRKFAVFAGWLSVRNLLNIIVSSSVIFFVTQMDQQPADSAMPEAAEPEDGDANWDFFWAVLKKHWWELLTVTVSLAAAILDGKRFYIRTGIFAYLLTLQLGIAGAIIYGIKNHCAGFFEGFEFTTSSTIVDGTVAVLGVTTLGGLILHLVLHPALVHHVIYVTGHFDWHWHSFGVFRTTFSYFYILMTMWVVPLSLISHFGLGPLRLGEPVEFVVNFTTMREEITIEDVVNLPWHSAVVYATYGLGMYFVFAIALPVKPLHKMVFAIREKYCRKMGVTGESSLFHKVFVVFGIQAFLMAVVYQIFFISSLLFGRFITNMGGNYDNSNDLINLLVSFAFVRLLISSFSAILAAFMATVRIALFLMAPVTFYRSVQLLVSMIYEHSGQEVPRACSLEYLMVYCISLCIVLFEFFYVEGVTFVKIAEEMNLFGNCLLNTMPPVVCFLPAVLLKDLSYIEYVMAAVILTYLAIAAWNGYVNTLAIHYMLRKEYDEIRFRFLNLDEQEEYHPSLPERLDIFWPTISSRSIAGSATSFIMKMFQTLRASFIEMQSLYREAKKEA</sequence>
<feature type="transmembrane region" description="Helical" evidence="10">
    <location>
        <begin position="228"/>
        <end position="244"/>
    </location>
</feature>
<dbReference type="SUPFAM" id="SSF57850">
    <property type="entry name" value="RING/U-box"/>
    <property type="match status" value="1"/>
</dbReference>
<dbReference type="Gene3D" id="3.30.40.10">
    <property type="entry name" value="Zinc/RING finger domain, C3HC4 (zinc finger)"/>
    <property type="match status" value="1"/>
</dbReference>
<dbReference type="PANTHER" id="PTHR46065:SF3">
    <property type="entry name" value="FI20425P1"/>
    <property type="match status" value="1"/>
</dbReference>
<evidence type="ECO:0000256" key="2">
    <source>
        <dbReference type="ARBA" id="ARBA00022679"/>
    </source>
</evidence>
<evidence type="ECO:0000313" key="12">
    <source>
        <dbReference type="EMBL" id="KAK0429106.1"/>
    </source>
</evidence>
<feature type="domain" description="RING-CH-type" evidence="11">
    <location>
        <begin position="9"/>
        <end position="68"/>
    </location>
</feature>